<accession>A0A845SKF0</accession>
<evidence type="ECO:0000313" key="1">
    <source>
        <dbReference type="EMBL" id="NDL65753.1"/>
    </source>
</evidence>
<dbReference type="PRINTS" id="PR00174">
    <property type="entry name" value="LACYSMPORT"/>
</dbReference>
<gene>
    <name evidence="1" type="ORF">GRH90_23750</name>
</gene>
<dbReference type="InterPro" id="IPR036259">
    <property type="entry name" value="MFS_trans_sf"/>
</dbReference>
<proteinExistence type="predicted"/>
<reference evidence="1 2" key="1">
    <citation type="submission" date="2019-12" db="EMBL/GenBank/DDBJ databases">
        <authorList>
            <person name="Lee S.D."/>
        </authorList>
    </citation>
    <scope>NUCLEOTIDE SEQUENCE [LARGE SCALE GENOMIC DNA]</scope>
    <source>
        <strain evidence="1 2">SAP-6</strain>
    </source>
</reference>
<protein>
    <submittedName>
        <fullName evidence="1">Uncharacterized protein</fullName>
    </submittedName>
</protein>
<dbReference type="Proteomes" id="UP000461443">
    <property type="component" value="Unassembled WGS sequence"/>
</dbReference>
<dbReference type="AlphaFoldDB" id="A0A845SKF0"/>
<evidence type="ECO:0000313" key="2">
    <source>
        <dbReference type="Proteomes" id="UP000461443"/>
    </source>
</evidence>
<reference evidence="1 2" key="2">
    <citation type="submission" date="2020-02" db="EMBL/GenBank/DDBJ databases">
        <title>The new genus of Enterobacteriales.</title>
        <authorList>
            <person name="Kim I.S."/>
        </authorList>
    </citation>
    <scope>NUCLEOTIDE SEQUENCE [LARGE SCALE GENOMIC DNA]</scope>
    <source>
        <strain evidence="1 2">SAP-6</strain>
    </source>
</reference>
<dbReference type="GO" id="GO:0005351">
    <property type="term" value="F:carbohydrate:proton symporter activity"/>
    <property type="evidence" value="ECO:0007669"/>
    <property type="project" value="InterPro"/>
</dbReference>
<organism evidence="1 2">
    <name type="scientific">Acerihabitans arboris</name>
    <dbReference type="NCBI Taxonomy" id="2691583"/>
    <lineage>
        <taxon>Bacteria</taxon>
        <taxon>Pseudomonadati</taxon>
        <taxon>Pseudomonadota</taxon>
        <taxon>Gammaproteobacteria</taxon>
        <taxon>Enterobacterales</taxon>
        <taxon>Pectobacteriaceae</taxon>
        <taxon>Acerihabitans</taxon>
    </lineage>
</organism>
<dbReference type="InterPro" id="IPR000576">
    <property type="entry name" value="LacY/RafB_perm_fam"/>
</dbReference>
<dbReference type="GO" id="GO:0016020">
    <property type="term" value="C:membrane"/>
    <property type="evidence" value="ECO:0007669"/>
    <property type="project" value="InterPro"/>
</dbReference>
<sequence>MGSPFASCGVEVVILKALHMFEPPFLLVGTFKYLSPVFDPRLPAILFLIGFNLMPLRRLLIDSATVLSLTSVSTSTIPDRGGAHDR</sequence>
<dbReference type="Pfam" id="PF01306">
    <property type="entry name" value="LacY_symp"/>
    <property type="match status" value="1"/>
</dbReference>
<keyword evidence="2" id="KW-1185">Reference proteome</keyword>
<dbReference type="Gene3D" id="1.20.1250.20">
    <property type="entry name" value="MFS general substrate transporter like domains"/>
    <property type="match status" value="1"/>
</dbReference>
<dbReference type="EMBL" id="WUBS01000021">
    <property type="protein sequence ID" value="NDL65753.1"/>
    <property type="molecule type" value="Genomic_DNA"/>
</dbReference>
<comment type="caution">
    <text evidence="1">The sequence shown here is derived from an EMBL/GenBank/DDBJ whole genome shotgun (WGS) entry which is preliminary data.</text>
</comment>
<name>A0A845SKF0_9GAMM</name>